<evidence type="ECO:0000256" key="1">
    <source>
        <dbReference type="SAM" id="MobiDB-lite"/>
    </source>
</evidence>
<dbReference type="AlphaFoldDB" id="A0A3N4GDF4"/>
<protein>
    <submittedName>
        <fullName evidence="3">Uncharacterized protein</fullName>
    </submittedName>
</protein>
<dbReference type="RefSeq" id="WP_123779695.1">
    <property type="nucleotide sequence ID" value="NZ_RKMG01000008.1"/>
</dbReference>
<proteinExistence type="predicted"/>
<feature type="transmembrane region" description="Helical" evidence="2">
    <location>
        <begin position="163"/>
        <end position="184"/>
    </location>
</feature>
<comment type="caution">
    <text evidence="3">The sequence shown here is derived from an EMBL/GenBank/DDBJ whole genome shotgun (WGS) entry which is preliminary data.</text>
</comment>
<keyword evidence="2" id="KW-0812">Transmembrane</keyword>
<reference evidence="3 4" key="1">
    <citation type="submission" date="2018-11" db="EMBL/GenBank/DDBJ databases">
        <title>Aerococcus sp. SJQ22, whole genome shotgun sequence.</title>
        <authorList>
            <person name="Sun L."/>
            <person name="Gao X."/>
            <person name="Chen W."/>
            <person name="Huang K."/>
        </authorList>
    </citation>
    <scope>NUCLEOTIDE SEQUENCE [LARGE SCALE GENOMIC DNA]</scope>
    <source>
        <strain evidence="3 4">SJQ22</strain>
    </source>
</reference>
<dbReference type="OrthoDB" id="9996182at2"/>
<name>A0A3N4GDF4_9LACT</name>
<sequence>MTKQQDEPQLTRAQYRALKNKIDKGDKTGTQVASQIAEKPTPQAPKQTDLDATQLFKRDEDLDAPRKFSADFLRAAQSQTPEVEEAVVEEAPKAEKKAGFAEKMRMSSWKEKLFDEESDQIDDQEIDQPLATEVEEVAPSREVNEDAKKKWTFTLGTTKVDRFLNISIILLVIGIIILTAVAFYI</sequence>
<organism evidence="3 4">
    <name type="scientific">Aerococcus agrisoli</name>
    <dbReference type="NCBI Taxonomy" id="2487350"/>
    <lineage>
        <taxon>Bacteria</taxon>
        <taxon>Bacillati</taxon>
        <taxon>Bacillota</taxon>
        <taxon>Bacilli</taxon>
        <taxon>Lactobacillales</taxon>
        <taxon>Aerococcaceae</taxon>
        <taxon>Aerococcus</taxon>
    </lineage>
</organism>
<keyword evidence="4" id="KW-1185">Reference proteome</keyword>
<gene>
    <name evidence="3" type="ORF">EF384_03695</name>
</gene>
<dbReference type="Proteomes" id="UP000273977">
    <property type="component" value="Unassembled WGS sequence"/>
</dbReference>
<accession>A0A3N4GDF4</accession>
<keyword evidence="2" id="KW-1133">Transmembrane helix</keyword>
<evidence type="ECO:0000313" key="4">
    <source>
        <dbReference type="Proteomes" id="UP000273977"/>
    </source>
</evidence>
<keyword evidence="2" id="KW-0472">Membrane</keyword>
<evidence type="ECO:0000256" key="2">
    <source>
        <dbReference type="SAM" id="Phobius"/>
    </source>
</evidence>
<dbReference type="EMBL" id="RKMG01000008">
    <property type="protein sequence ID" value="RPA60812.1"/>
    <property type="molecule type" value="Genomic_DNA"/>
</dbReference>
<evidence type="ECO:0000313" key="3">
    <source>
        <dbReference type="EMBL" id="RPA60812.1"/>
    </source>
</evidence>
<feature type="region of interest" description="Disordered" evidence="1">
    <location>
        <begin position="1"/>
        <end position="49"/>
    </location>
</feature>